<gene>
    <name evidence="3" type="ORF">JRQ81_016547</name>
</gene>
<evidence type="ECO:0000313" key="3">
    <source>
        <dbReference type="EMBL" id="KAJ7326788.1"/>
    </source>
</evidence>
<dbReference type="GO" id="GO:0015074">
    <property type="term" value="P:DNA integration"/>
    <property type="evidence" value="ECO:0007669"/>
    <property type="project" value="InterPro"/>
</dbReference>
<comment type="caution">
    <text evidence="3">The sequence shown here is derived from an EMBL/GenBank/DDBJ whole genome shotgun (WGS) entry which is preliminary data.</text>
</comment>
<feature type="non-terminal residue" evidence="3">
    <location>
        <position position="142"/>
    </location>
</feature>
<feature type="domain" description="Transposase Tc1-like" evidence="2">
    <location>
        <begin position="27"/>
        <end position="96"/>
    </location>
</feature>
<evidence type="ECO:0000313" key="4">
    <source>
        <dbReference type="Proteomes" id="UP001142489"/>
    </source>
</evidence>
<organism evidence="3 4">
    <name type="scientific">Phrynocephalus forsythii</name>
    <dbReference type="NCBI Taxonomy" id="171643"/>
    <lineage>
        <taxon>Eukaryota</taxon>
        <taxon>Metazoa</taxon>
        <taxon>Chordata</taxon>
        <taxon>Craniata</taxon>
        <taxon>Vertebrata</taxon>
        <taxon>Euteleostomi</taxon>
        <taxon>Lepidosauria</taxon>
        <taxon>Squamata</taxon>
        <taxon>Bifurcata</taxon>
        <taxon>Unidentata</taxon>
        <taxon>Episquamata</taxon>
        <taxon>Toxicofera</taxon>
        <taxon>Iguania</taxon>
        <taxon>Acrodonta</taxon>
        <taxon>Agamidae</taxon>
        <taxon>Agaminae</taxon>
        <taxon>Phrynocephalus</taxon>
    </lineage>
</organism>
<dbReference type="Proteomes" id="UP001142489">
    <property type="component" value="Unassembled WGS sequence"/>
</dbReference>
<name>A0A9Q0XT38_9SAUR</name>
<dbReference type="GO" id="GO:0006313">
    <property type="term" value="P:DNA transposition"/>
    <property type="evidence" value="ECO:0007669"/>
    <property type="project" value="InterPro"/>
</dbReference>
<dbReference type="OrthoDB" id="9892264at2759"/>
<dbReference type="GO" id="GO:0003677">
    <property type="term" value="F:DNA binding"/>
    <property type="evidence" value="ECO:0007669"/>
    <property type="project" value="InterPro"/>
</dbReference>
<dbReference type="InterPro" id="IPR036397">
    <property type="entry name" value="RNaseH_sf"/>
</dbReference>
<proteinExistence type="predicted"/>
<reference evidence="3" key="1">
    <citation type="journal article" date="2023" name="DNA Res.">
        <title>Chromosome-level genome assembly of Phrynocephalus forsythii using third-generation DNA sequencing and Hi-C analysis.</title>
        <authorList>
            <person name="Qi Y."/>
            <person name="Zhao W."/>
            <person name="Zhao Y."/>
            <person name="Niu C."/>
            <person name="Cao S."/>
            <person name="Zhang Y."/>
        </authorList>
    </citation>
    <scope>NUCLEOTIDE SEQUENCE</scope>
    <source>
        <tissue evidence="3">Muscle</tissue>
    </source>
</reference>
<dbReference type="EMBL" id="JAPFRF010000007">
    <property type="protein sequence ID" value="KAJ7326788.1"/>
    <property type="molecule type" value="Genomic_DNA"/>
</dbReference>
<sequence>MQQYNRTGSTQNRPHHGRPKTLSAHAQRHIQRLALGNRRMSAASIASEVERVRGQPLSAQSIHHTLHQIGLHCCQPRRKPLLKMMHEKARIQFAADKQTKYMDFWNHVLWSDETKINIFGPEGVKRVWGQPGEGYKENECQH</sequence>
<dbReference type="Gene3D" id="3.30.420.10">
    <property type="entry name" value="Ribonuclease H-like superfamily/Ribonuclease H"/>
    <property type="match status" value="1"/>
</dbReference>
<accession>A0A9Q0XT38</accession>
<feature type="region of interest" description="Disordered" evidence="1">
    <location>
        <begin position="1"/>
        <end position="27"/>
    </location>
</feature>
<evidence type="ECO:0000259" key="2">
    <source>
        <dbReference type="Pfam" id="PF01498"/>
    </source>
</evidence>
<feature type="compositionally biased region" description="Polar residues" evidence="1">
    <location>
        <begin position="1"/>
        <end position="12"/>
    </location>
</feature>
<keyword evidence="4" id="KW-1185">Reference proteome</keyword>
<dbReference type="InterPro" id="IPR002492">
    <property type="entry name" value="Transposase_Tc1-like"/>
</dbReference>
<protein>
    <recommendedName>
        <fullName evidence="2">Transposase Tc1-like domain-containing protein</fullName>
    </recommendedName>
</protein>
<dbReference type="AlphaFoldDB" id="A0A9Q0XT38"/>
<evidence type="ECO:0000256" key="1">
    <source>
        <dbReference type="SAM" id="MobiDB-lite"/>
    </source>
</evidence>
<dbReference type="Pfam" id="PF01498">
    <property type="entry name" value="HTH_Tnp_Tc3_2"/>
    <property type="match status" value="1"/>
</dbReference>